<evidence type="ECO:0000259" key="3">
    <source>
        <dbReference type="Pfam" id="PF01345"/>
    </source>
</evidence>
<feature type="domain" description="DUF11" evidence="3">
    <location>
        <begin position="380"/>
        <end position="493"/>
    </location>
</feature>
<dbReference type="InterPro" id="IPR051172">
    <property type="entry name" value="Chlamydia_OmcB"/>
</dbReference>
<dbReference type="PANTHER" id="PTHR34819">
    <property type="entry name" value="LARGE CYSTEINE-RICH PERIPLASMIC PROTEIN OMCB"/>
    <property type="match status" value="1"/>
</dbReference>
<dbReference type="EMBL" id="JABWGO010000014">
    <property type="protein sequence ID" value="NUW46049.1"/>
    <property type="molecule type" value="Genomic_DNA"/>
</dbReference>
<evidence type="ECO:0000256" key="1">
    <source>
        <dbReference type="SAM" id="MobiDB-lite"/>
    </source>
</evidence>
<dbReference type="Gene3D" id="2.60.40.10">
    <property type="entry name" value="Immunoglobulins"/>
    <property type="match status" value="1"/>
</dbReference>
<dbReference type="AlphaFoldDB" id="A0A7Y6IX69"/>
<dbReference type="Proteomes" id="UP000546126">
    <property type="component" value="Unassembled WGS sequence"/>
</dbReference>
<keyword evidence="5" id="KW-1185">Reference proteome</keyword>
<evidence type="ECO:0000313" key="5">
    <source>
        <dbReference type="Proteomes" id="UP000546126"/>
    </source>
</evidence>
<feature type="signal peptide" evidence="2">
    <location>
        <begin position="1"/>
        <end position="25"/>
    </location>
</feature>
<dbReference type="NCBIfam" id="TIGR01451">
    <property type="entry name" value="B_ant_repeat"/>
    <property type="match status" value="2"/>
</dbReference>
<sequence length="514" mass="52338">MCYPVATLAAVALPLTLFGAVPADAAPAVTAPAVLRVAPDPASCPDQVSLVNGGFEQPVVSRGGWALFPDASQPGAPNHVPGWLTSATDHMIELWASPPNPTNTPPKEGRQLAELNANQVSTLYQDRATTPGTKLYWRLSHRGRLGVDTMAVDIGAPAAPVQQQVMSDGTGSWGTYSGTYIVPAGQTTTRFAFRSVSAAGGNRAIGNLLDDISFATAPCVVLSKTASPRGPVDVGDVITYRLTAVNKGGATAENVRLSDTVPAGTTFVPGSLRVVDGPGSGDKTDQAGDDQGAFDAASGKVSFTLGNGATPAAGGSLPNATSLPGGTTVEFKVKVGRDAAGGGKVTNRGTLSYENRLGPEPERLTSTSGDVVTEVNPAVDLSVVKSADATRVTVGQTVIYRVTVRNAGPSDATGVTVKDVLPSNLAFVSATASDGTYAPASGIWRVGSLACGASATLTVYAKATAIGETTNTATADGKELDLDPANDSDSVKICVDPEPFCPYCVKGPGQAPKN</sequence>
<proteinExistence type="predicted"/>
<gene>
    <name evidence="4" type="ORF">HT134_38945</name>
</gene>
<dbReference type="InterPro" id="IPR013783">
    <property type="entry name" value="Ig-like_fold"/>
</dbReference>
<evidence type="ECO:0000313" key="4">
    <source>
        <dbReference type="EMBL" id="NUW46049.1"/>
    </source>
</evidence>
<reference evidence="4 5" key="1">
    <citation type="submission" date="2020-06" db="EMBL/GenBank/DDBJ databases">
        <authorList>
            <person name="Chanama M."/>
        </authorList>
    </citation>
    <scope>NUCLEOTIDE SEQUENCE [LARGE SCALE GENOMIC DNA]</scope>
    <source>
        <strain evidence="4 5">TBRC6557</strain>
    </source>
</reference>
<accession>A0A7Y6IX69</accession>
<dbReference type="SUPFAM" id="SSF49401">
    <property type="entry name" value="Bacterial adhesins"/>
    <property type="match status" value="1"/>
</dbReference>
<feature type="chain" id="PRO_5031030390" evidence="2">
    <location>
        <begin position="26"/>
        <end position="514"/>
    </location>
</feature>
<dbReference type="Gene3D" id="2.60.40.740">
    <property type="match status" value="1"/>
</dbReference>
<feature type="region of interest" description="Disordered" evidence="1">
    <location>
        <begin position="343"/>
        <end position="367"/>
    </location>
</feature>
<dbReference type="InterPro" id="IPR008966">
    <property type="entry name" value="Adhesion_dom_sf"/>
</dbReference>
<name>A0A7Y6IX69_9ACTN</name>
<keyword evidence="2" id="KW-0732">Signal</keyword>
<comment type="caution">
    <text evidence="4">The sequence shown here is derived from an EMBL/GenBank/DDBJ whole genome shotgun (WGS) entry which is preliminary data.</text>
</comment>
<dbReference type="GO" id="GO:0005975">
    <property type="term" value="P:carbohydrate metabolic process"/>
    <property type="evidence" value="ECO:0007669"/>
    <property type="project" value="UniProtKB-ARBA"/>
</dbReference>
<organism evidence="4 5">
    <name type="scientific">Nonomuraea rhodomycinica</name>
    <dbReference type="NCBI Taxonomy" id="1712872"/>
    <lineage>
        <taxon>Bacteria</taxon>
        <taxon>Bacillati</taxon>
        <taxon>Actinomycetota</taxon>
        <taxon>Actinomycetes</taxon>
        <taxon>Streptosporangiales</taxon>
        <taxon>Streptosporangiaceae</taxon>
        <taxon>Nonomuraea</taxon>
    </lineage>
</organism>
<evidence type="ECO:0000256" key="2">
    <source>
        <dbReference type="SAM" id="SignalP"/>
    </source>
</evidence>
<dbReference type="InterPro" id="IPR001434">
    <property type="entry name" value="OmcB-like_DUF11"/>
</dbReference>
<dbReference type="InterPro" id="IPR047589">
    <property type="entry name" value="DUF11_rpt"/>
</dbReference>
<feature type="domain" description="DUF11" evidence="3">
    <location>
        <begin position="221"/>
        <end position="270"/>
    </location>
</feature>
<dbReference type="Gene3D" id="2.60.120.260">
    <property type="entry name" value="Galactose-binding domain-like"/>
    <property type="match status" value="1"/>
</dbReference>
<protein>
    <submittedName>
        <fullName evidence="4">DUF11 domain-containing protein</fullName>
    </submittedName>
</protein>
<dbReference type="PANTHER" id="PTHR34819:SF3">
    <property type="entry name" value="CELL SURFACE PROTEIN"/>
    <property type="match status" value="1"/>
</dbReference>
<dbReference type="Pfam" id="PF01345">
    <property type="entry name" value="DUF11"/>
    <property type="match status" value="2"/>
</dbReference>